<dbReference type="PANTHER" id="PTHR38436:SF1">
    <property type="entry name" value="ESTER CYCLASE"/>
    <property type="match status" value="1"/>
</dbReference>
<proteinExistence type="predicted"/>
<dbReference type="InterPro" id="IPR009959">
    <property type="entry name" value="Cyclase_SnoaL-like"/>
</dbReference>
<dbReference type="Gene3D" id="3.10.450.50">
    <property type="match status" value="1"/>
</dbReference>
<organism evidence="1">
    <name type="scientific">marine sediment metagenome</name>
    <dbReference type="NCBI Taxonomy" id="412755"/>
    <lineage>
        <taxon>unclassified sequences</taxon>
        <taxon>metagenomes</taxon>
        <taxon>ecological metagenomes</taxon>
    </lineage>
</organism>
<dbReference type="PANTHER" id="PTHR38436">
    <property type="entry name" value="POLYKETIDE CYCLASE SNOAL-LIKE DOMAIN"/>
    <property type="match status" value="1"/>
</dbReference>
<sequence length="117" mass="13015">MSLEKNKALARRALEEIWGKGNLDAVDELYATDFIWHWAPPGMAPDREGYKQFVTMSFAAFGDVHCATEDDIAEGDKVVVRWTWRATHKGEYMGIAPTGKQVTLTGIAISRVVDGKT</sequence>
<name>X0W3M9_9ZZZZ</name>
<dbReference type="SUPFAM" id="SSF54427">
    <property type="entry name" value="NTF2-like"/>
    <property type="match status" value="1"/>
</dbReference>
<dbReference type="AlphaFoldDB" id="X0W3M9"/>
<feature type="non-terminal residue" evidence="1">
    <location>
        <position position="117"/>
    </location>
</feature>
<dbReference type="EMBL" id="BARS01032081">
    <property type="protein sequence ID" value="GAG25419.1"/>
    <property type="molecule type" value="Genomic_DNA"/>
</dbReference>
<reference evidence="1" key="1">
    <citation type="journal article" date="2014" name="Front. Microbiol.">
        <title>High frequency of phylogenetically diverse reductive dehalogenase-homologous genes in deep subseafloor sedimentary metagenomes.</title>
        <authorList>
            <person name="Kawai M."/>
            <person name="Futagami T."/>
            <person name="Toyoda A."/>
            <person name="Takaki Y."/>
            <person name="Nishi S."/>
            <person name="Hori S."/>
            <person name="Arai W."/>
            <person name="Tsubouchi T."/>
            <person name="Morono Y."/>
            <person name="Uchiyama I."/>
            <person name="Ito T."/>
            <person name="Fujiyama A."/>
            <person name="Inagaki F."/>
            <person name="Takami H."/>
        </authorList>
    </citation>
    <scope>NUCLEOTIDE SEQUENCE</scope>
    <source>
        <strain evidence="1">Expedition CK06-06</strain>
    </source>
</reference>
<dbReference type="InterPro" id="IPR032710">
    <property type="entry name" value="NTF2-like_dom_sf"/>
</dbReference>
<dbReference type="Pfam" id="PF07366">
    <property type="entry name" value="SnoaL"/>
    <property type="match status" value="1"/>
</dbReference>
<accession>X0W3M9</accession>
<evidence type="ECO:0000313" key="1">
    <source>
        <dbReference type="EMBL" id="GAG25419.1"/>
    </source>
</evidence>
<comment type="caution">
    <text evidence="1">The sequence shown here is derived from an EMBL/GenBank/DDBJ whole genome shotgun (WGS) entry which is preliminary data.</text>
</comment>
<dbReference type="GO" id="GO:0030638">
    <property type="term" value="P:polyketide metabolic process"/>
    <property type="evidence" value="ECO:0007669"/>
    <property type="project" value="InterPro"/>
</dbReference>
<gene>
    <name evidence="1" type="ORF">S01H1_49838</name>
</gene>
<evidence type="ECO:0008006" key="2">
    <source>
        <dbReference type="Google" id="ProtNLM"/>
    </source>
</evidence>
<protein>
    <recommendedName>
        <fullName evidence="2">SnoaL-like domain-containing protein</fullName>
    </recommendedName>
</protein>